<evidence type="ECO:0000256" key="4">
    <source>
        <dbReference type="PROSITE-ProRule" id="PRU00169"/>
    </source>
</evidence>
<evidence type="ECO:0000256" key="1">
    <source>
        <dbReference type="ARBA" id="ARBA00022553"/>
    </source>
</evidence>
<evidence type="ECO:0000259" key="5">
    <source>
        <dbReference type="PROSITE" id="PS50110"/>
    </source>
</evidence>
<accession>A0ABQ4S9A8</accession>
<dbReference type="InterPro" id="IPR001789">
    <property type="entry name" value="Sig_transdc_resp-reg_receiver"/>
</dbReference>
<keyword evidence="1 4" id="KW-0597">Phosphoprotein</keyword>
<feature type="domain" description="Response regulatory" evidence="5">
    <location>
        <begin position="139"/>
        <end position="255"/>
    </location>
</feature>
<dbReference type="InterPro" id="IPR011006">
    <property type="entry name" value="CheY-like_superfamily"/>
</dbReference>
<evidence type="ECO:0000313" key="7">
    <source>
        <dbReference type="Proteomes" id="UP001055153"/>
    </source>
</evidence>
<proteinExistence type="predicted"/>
<feature type="domain" description="Response regulatory" evidence="5">
    <location>
        <begin position="15"/>
        <end position="132"/>
    </location>
</feature>
<evidence type="ECO:0000256" key="2">
    <source>
        <dbReference type="ARBA" id="ARBA00023015"/>
    </source>
</evidence>
<dbReference type="Gene3D" id="3.40.50.2300">
    <property type="match status" value="2"/>
</dbReference>
<keyword evidence="7" id="KW-1185">Reference proteome</keyword>
<organism evidence="6 7">
    <name type="scientific">Methylobacterium isbiliense</name>
    <dbReference type="NCBI Taxonomy" id="315478"/>
    <lineage>
        <taxon>Bacteria</taxon>
        <taxon>Pseudomonadati</taxon>
        <taxon>Pseudomonadota</taxon>
        <taxon>Alphaproteobacteria</taxon>
        <taxon>Hyphomicrobiales</taxon>
        <taxon>Methylobacteriaceae</taxon>
        <taxon>Methylobacterium</taxon>
    </lineage>
</organism>
<dbReference type="SMART" id="SM00448">
    <property type="entry name" value="REC"/>
    <property type="match status" value="1"/>
</dbReference>
<dbReference type="RefSeq" id="WP_238233402.1">
    <property type="nucleotide sequence ID" value="NZ_BPQQ01000004.1"/>
</dbReference>
<feature type="modified residue" description="4-aspartylphosphate" evidence="4">
    <location>
        <position position="190"/>
    </location>
</feature>
<dbReference type="Pfam" id="PF00072">
    <property type="entry name" value="Response_reg"/>
    <property type="match status" value="1"/>
</dbReference>
<dbReference type="PROSITE" id="PS50110">
    <property type="entry name" value="RESPONSE_REGULATORY"/>
    <property type="match status" value="2"/>
</dbReference>
<name>A0ABQ4S9A8_9HYPH</name>
<dbReference type="EMBL" id="BPQQ01000004">
    <property type="protein sequence ID" value="GJD98444.1"/>
    <property type="molecule type" value="Genomic_DNA"/>
</dbReference>
<protein>
    <submittedName>
        <fullName evidence="6">Regulator of RpoS</fullName>
    </submittedName>
</protein>
<dbReference type="SUPFAM" id="SSF52172">
    <property type="entry name" value="CheY-like"/>
    <property type="match status" value="2"/>
</dbReference>
<keyword evidence="2" id="KW-0805">Transcription regulation</keyword>
<dbReference type="CDD" id="cd00156">
    <property type="entry name" value="REC"/>
    <property type="match status" value="1"/>
</dbReference>
<evidence type="ECO:0000256" key="3">
    <source>
        <dbReference type="ARBA" id="ARBA00023163"/>
    </source>
</evidence>
<dbReference type="PANTHER" id="PTHR44591:SF3">
    <property type="entry name" value="RESPONSE REGULATORY DOMAIN-CONTAINING PROTEIN"/>
    <property type="match status" value="1"/>
</dbReference>
<sequence>MALTGSDESGAAATVVLVAERSAALRTQIAALVRGFDPAATVVEASTGRATFEACLRQRPDIAFVGLQFEDLSGPEAVATLKAKGVALPCLILLASQVFPRWTEVSQHLDAYEFLRTPLDVEHVTGLLHAYVRRHRPTRLLLVDSAAQSRALVRRILGRSGFRLEVEETDNGQHAVKLIRLGTCDVAMIDLGLKGMDGLELACHARDVAPGTPLILMTGGNKAVLAQASRHFGVDYVLKKPFFARDVDRVMYHLLSLRRPYLLNAITEGPDLPAGNRGAARA</sequence>
<evidence type="ECO:0000313" key="6">
    <source>
        <dbReference type="EMBL" id="GJD98444.1"/>
    </source>
</evidence>
<reference evidence="6" key="2">
    <citation type="submission" date="2021-08" db="EMBL/GenBank/DDBJ databases">
        <authorList>
            <person name="Tani A."/>
            <person name="Ola A."/>
            <person name="Ogura Y."/>
            <person name="Katsura K."/>
            <person name="Hayashi T."/>
        </authorList>
    </citation>
    <scope>NUCLEOTIDE SEQUENCE</scope>
    <source>
        <strain evidence="6">DSM 17168</strain>
    </source>
</reference>
<dbReference type="InterPro" id="IPR050595">
    <property type="entry name" value="Bact_response_regulator"/>
</dbReference>
<dbReference type="PANTHER" id="PTHR44591">
    <property type="entry name" value="STRESS RESPONSE REGULATOR PROTEIN 1"/>
    <property type="match status" value="1"/>
</dbReference>
<comment type="caution">
    <text evidence="6">The sequence shown here is derived from an EMBL/GenBank/DDBJ whole genome shotgun (WGS) entry which is preliminary data.</text>
</comment>
<reference evidence="6" key="1">
    <citation type="journal article" date="2021" name="Front. Microbiol.">
        <title>Comprehensive Comparative Genomics and Phenotyping of Methylobacterium Species.</title>
        <authorList>
            <person name="Alessa O."/>
            <person name="Ogura Y."/>
            <person name="Fujitani Y."/>
            <person name="Takami H."/>
            <person name="Hayashi T."/>
            <person name="Sahin N."/>
            <person name="Tani A."/>
        </authorList>
    </citation>
    <scope>NUCLEOTIDE SEQUENCE</scope>
    <source>
        <strain evidence="6">DSM 17168</strain>
    </source>
</reference>
<comment type="caution">
    <text evidence="4">Lacks conserved residue(s) required for the propagation of feature annotation.</text>
</comment>
<keyword evidence="3" id="KW-0804">Transcription</keyword>
<dbReference type="Proteomes" id="UP001055153">
    <property type="component" value="Unassembled WGS sequence"/>
</dbReference>
<gene>
    <name evidence="6" type="primary">rssB_1</name>
    <name evidence="6" type="ORF">GMJLKIPL_0353</name>
</gene>